<evidence type="ECO:0000256" key="3">
    <source>
        <dbReference type="ARBA" id="ARBA00022741"/>
    </source>
</evidence>
<dbReference type="InterPro" id="IPR012340">
    <property type="entry name" value="NA-bd_OB-fold"/>
</dbReference>
<comment type="subcellular location">
    <subcellularLocation>
        <location evidence="7">Cytoplasm</location>
    </subcellularLocation>
</comment>
<comment type="caution">
    <text evidence="7">Lacks conserved residue(s) required for the propagation of feature annotation.</text>
</comment>
<feature type="binding site" evidence="7">
    <location>
        <begin position="211"/>
        <end position="213"/>
    </location>
    <ligand>
        <name>ATP</name>
        <dbReference type="ChEBI" id="CHEBI:30616"/>
    </ligand>
</feature>
<comment type="function">
    <text evidence="7">Catalyzes the attachment of L-aspartate to tRNA(Asp) in a two-step reaction: L-aspartate is first activated by ATP to form Asp-AMP and then transferred to the acceptor end of tRNA(Asp).</text>
</comment>
<protein>
    <recommendedName>
        <fullName evidence="7">Aspartate--tRNA ligase</fullName>
        <ecNumber evidence="7">6.1.1.12</ecNumber>
    </recommendedName>
    <alternativeName>
        <fullName evidence="7">Aspartyl-tRNA synthetase</fullName>
        <shortName evidence="7">AspRS</shortName>
    </alternativeName>
</protein>
<dbReference type="Proteomes" id="UP000287233">
    <property type="component" value="Chromosome"/>
</dbReference>
<dbReference type="InterPro" id="IPR047089">
    <property type="entry name" value="Asp-tRNA-ligase_1_N"/>
</dbReference>
<dbReference type="GO" id="GO:0004815">
    <property type="term" value="F:aspartate-tRNA ligase activity"/>
    <property type="evidence" value="ECO:0007669"/>
    <property type="project" value="UniProtKB-UniRule"/>
</dbReference>
<feature type="binding site" evidence="7">
    <location>
        <begin position="522"/>
        <end position="525"/>
    </location>
    <ligand>
        <name>ATP</name>
        <dbReference type="ChEBI" id="CHEBI:30616"/>
    </ligand>
</feature>
<dbReference type="Pfam" id="PF00152">
    <property type="entry name" value="tRNA-synt_2"/>
    <property type="match status" value="1"/>
</dbReference>
<keyword evidence="4 7" id="KW-0067">ATP-binding</keyword>
<dbReference type="CDD" id="cd00777">
    <property type="entry name" value="AspRS_core"/>
    <property type="match status" value="1"/>
</dbReference>
<dbReference type="InterPro" id="IPR029351">
    <property type="entry name" value="GAD_dom"/>
</dbReference>
<dbReference type="InterPro" id="IPR002312">
    <property type="entry name" value="Asp/Asn-tRNA-synth_IIb"/>
</dbReference>
<dbReference type="GO" id="GO:0006422">
    <property type="term" value="P:aspartyl-tRNA aminoacylation"/>
    <property type="evidence" value="ECO:0007669"/>
    <property type="project" value="UniProtKB-UniRule"/>
</dbReference>
<dbReference type="PANTHER" id="PTHR22594">
    <property type="entry name" value="ASPARTYL/LYSYL-TRNA SYNTHETASE"/>
    <property type="match status" value="1"/>
</dbReference>
<dbReference type="PRINTS" id="PR01042">
    <property type="entry name" value="TRNASYNTHASP"/>
</dbReference>
<evidence type="ECO:0000256" key="4">
    <source>
        <dbReference type="ARBA" id="ARBA00022840"/>
    </source>
</evidence>
<dbReference type="SUPFAM" id="SSF55261">
    <property type="entry name" value="GAD domain-like"/>
    <property type="match status" value="1"/>
</dbReference>
<dbReference type="SUPFAM" id="SSF50249">
    <property type="entry name" value="Nucleic acid-binding proteins"/>
    <property type="match status" value="1"/>
</dbReference>
<evidence type="ECO:0000259" key="8">
    <source>
        <dbReference type="PROSITE" id="PS50862"/>
    </source>
</evidence>
<dbReference type="InterPro" id="IPR006195">
    <property type="entry name" value="aa-tRNA-synth_II"/>
</dbReference>
<evidence type="ECO:0000256" key="5">
    <source>
        <dbReference type="ARBA" id="ARBA00022917"/>
    </source>
</evidence>
<comment type="subunit">
    <text evidence="7">Homodimer.</text>
</comment>
<dbReference type="EC" id="6.1.1.12" evidence="7"/>
<feature type="domain" description="Aminoacyl-transfer RNA synthetases class-II family profile" evidence="8">
    <location>
        <begin position="141"/>
        <end position="543"/>
    </location>
</feature>
<dbReference type="InterPro" id="IPR004364">
    <property type="entry name" value="Aa-tRNA-synt_II"/>
</dbReference>
<dbReference type="Gene3D" id="3.30.930.10">
    <property type="entry name" value="Bira Bifunctional Protein, Domain 2"/>
    <property type="match status" value="1"/>
</dbReference>
<organism evidence="9 10">
    <name type="scientific">Bipolaricaulis sibiricus</name>
    <dbReference type="NCBI Taxonomy" id="2501609"/>
    <lineage>
        <taxon>Bacteria</taxon>
        <taxon>Candidatus Bipolaricaulota</taxon>
        <taxon>Candidatus Bipolaricaulia</taxon>
        <taxon>Candidatus Bipolaricaulales</taxon>
        <taxon>Candidatus Bipolaricaulaceae</taxon>
        <taxon>Candidatus Bipolaricaulis</taxon>
    </lineage>
</organism>
<feature type="binding site" evidence="7">
    <location>
        <position position="470"/>
    </location>
    <ligand>
        <name>ATP</name>
        <dbReference type="ChEBI" id="CHEBI:30616"/>
    </ligand>
</feature>
<comment type="catalytic activity">
    <reaction evidence="7">
        <text>tRNA(Asp) + L-aspartate + ATP = L-aspartyl-tRNA(Asp) + AMP + diphosphate</text>
        <dbReference type="Rhea" id="RHEA:19649"/>
        <dbReference type="Rhea" id="RHEA-COMP:9660"/>
        <dbReference type="Rhea" id="RHEA-COMP:9678"/>
        <dbReference type="ChEBI" id="CHEBI:29991"/>
        <dbReference type="ChEBI" id="CHEBI:30616"/>
        <dbReference type="ChEBI" id="CHEBI:33019"/>
        <dbReference type="ChEBI" id="CHEBI:78442"/>
        <dbReference type="ChEBI" id="CHEBI:78516"/>
        <dbReference type="ChEBI" id="CHEBI:456215"/>
        <dbReference type="EC" id="6.1.1.12"/>
    </reaction>
</comment>
<dbReference type="NCBIfam" id="NF001750">
    <property type="entry name" value="PRK00476.1"/>
    <property type="match status" value="1"/>
</dbReference>
<dbReference type="HAMAP" id="MF_00044">
    <property type="entry name" value="Asp_tRNA_synth_type1"/>
    <property type="match status" value="1"/>
</dbReference>
<feature type="region of interest" description="Aspartate" evidence="7">
    <location>
        <begin position="189"/>
        <end position="192"/>
    </location>
</feature>
<comment type="similarity">
    <text evidence="1 7">Belongs to the class-II aminoacyl-tRNA synthetase family. Type 1 subfamily.</text>
</comment>
<keyword evidence="3 7" id="KW-0547">Nucleotide-binding</keyword>
<dbReference type="KEGG" id="bih:BIP78_0975"/>
<dbReference type="AlphaFoldDB" id="A0A410FUW1"/>
<keyword evidence="2 7" id="KW-0436">Ligase</keyword>
<dbReference type="InterPro" id="IPR004115">
    <property type="entry name" value="GAD-like_sf"/>
</dbReference>
<keyword evidence="6 7" id="KW-0030">Aminoacyl-tRNA synthetase</keyword>
<keyword evidence="5 7" id="KW-0648">Protein biosynthesis</keyword>
<accession>A0A410FUW1</accession>
<dbReference type="InterPro" id="IPR004524">
    <property type="entry name" value="Asp-tRNA-ligase_1"/>
</dbReference>
<evidence type="ECO:0000256" key="2">
    <source>
        <dbReference type="ARBA" id="ARBA00022598"/>
    </source>
</evidence>
<evidence type="ECO:0000256" key="6">
    <source>
        <dbReference type="ARBA" id="ARBA00023146"/>
    </source>
</evidence>
<feature type="binding site" evidence="7">
    <location>
        <position position="436"/>
    </location>
    <ligand>
        <name>L-aspartate</name>
        <dbReference type="ChEBI" id="CHEBI:29991"/>
    </ligand>
</feature>
<dbReference type="Gene3D" id="3.30.1360.30">
    <property type="entry name" value="GAD-like domain"/>
    <property type="match status" value="1"/>
</dbReference>
<evidence type="ECO:0000256" key="7">
    <source>
        <dbReference type="HAMAP-Rule" id="MF_00044"/>
    </source>
</evidence>
<dbReference type="SUPFAM" id="SSF55681">
    <property type="entry name" value="Class II aaRS and biotin synthetases"/>
    <property type="match status" value="1"/>
</dbReference>
<keyword evidence="7" id="KW-0963">Cytoplasm</keyword>
<dbReference type="PROSITE" id="PS50862">
    <property type="entry name" value="AA_TRNA_LIGASE_II"/>
    <property type="match status" value="1"/>
</dbReference>
<feature type="binding site" evidence="7">
    <location>
        <position position="165"/>
    </location>
    <ligand>
        <name>L-aspartate</name>
        <dbReference type="ChEBI" id="CHEBI:29991"/>
    </ligand>
</feature>
<name>A0A410FUW1_BIPS1</name>
<dbReference type="GO" id="GO:0005524">
    <property type="term" value="F:ATP binding"/>
    <property type="evidence" value="ECO:0007669"/>
    <property type="project" value="UniProtKB-UniRule"/>
</dbReference>
<dbReference type="Gene3D" id="2.40.50.140">
    <property type="entry name" value="Nucleic acid-binding proteins"/>
    <property type="match status" value="1"/>
</dbReference>
<dbReference type="NCBIfam" id="TIGR00459">
    <property type="entry name" value="aspS_bact"/>
    <property type="match status" value="1"/>
</dbReference>
<dbReference type="GO" id="GO:0005737">
    <property type="term" value="C:cytoplasm"/>
    <property type="evidence" value="ECO:0007669"/>
    <property type="project" value="UniProtKB-SubCell"/>
</dbReference>
<dbReference type="InterPro" id="IPR047090">
    <property type="entry name" value="AspRS_core"/>
</dbReference>
<dbReference type="Pfam" id="PF01336">
    <property type="entry name" value="tRNA_anti-codon"/>
    <property type="match status" value="1"/>
</dbReference>
<feature type="binding site" evidence="7">
    <location>
        <position position="211"/>
    </location>
    <ligand>
        <name>L-aspartate</name>
        <dbReference type="ChEBI" id="CHEBI:29991"/>
    </ligand>
</feature>
<reference evidence="10" key="1">
    <citation type="submission" date="2018-12" db="EMBL/GenBank/DDBJ databases">
        <title>Complete genome sequence of an uncultured bacterium of the candidate phylum Bipolaricaulota.</title>
        <authorList>
            <person name="Kadnikov V.V."/>
            <person name="Mardanov A.V."/>
            <person name="Beletsky A.V."/>
            <person name="Frank Y.A."/>
            <person name="Karnachuk O.V."/>
            <person name="Ravin N.V."/>
        </authorList>
    </citation>
    <scope>NUCLEOTIDE SEQUENCE [LARGE SCALE GENOMIC DNA]</scope>
</reference>
<feature type="binding site" evidence="7">
    <location>
        <position position="477"/>
    </location>
    <ligand>
        <name>L-aspartate</name>
        <dbReference type="ChEBI" id="CHEBI:29991"/>
    </ligand>
</feature>
<dbReference type="Pfam" id="PF02938">
    <property type="entry name" value="GAD"/>
    <property type="match status" value="1"/>
</dbReference>
<dbReference type="InterPro" id="IPR045864">
    <property type="entry name" value="aa-tRNA-synth_II/BPL/LPL"/>
</dbReference>
<feature type="binding site" evidence="7">
    <location>
        <position position="220"/>
    </location>
    <ligand>
        <name>ATP</name>
        <dbReference type="ChEBI" id="CHEBI:30616"/>
    </ligand>
</feature>
<sequence length="573" mass="63549">MQRDRCGELRREAAGRKVVLAGWVHRVRDLGGVTFVDLRDASGIVQLVLRDAGSAHLAREDVIRAVGTVRPREAPNPALPTGEVEVEIESIEVLSHAKALPLGVADEGTPSEETRLRYRYLDLRRPRMQRNLRLRHRTALAMRQYLDRHGFIEVETPMLTRSTPEGARDFLVPSRLVRGSFYALPQSPQLFKQILVTSGVERYFQIVRCFRDEDLRADRQPEFTQLDLEMAFLEEPEELFTLLEGLVAHVFSEALGVEIGLPLPRLPYAEAIARYGSDKPDLRFGMEIADVSDVFAGGPFRAFADAIAAGGAVRALPVTGGSTKSRGDLAKLEPVAREHGLPGLAWIKLGEEISSSLGKHVPAPALHATAARAGARPGDLVLLAAGRPDTASTVLGDLRLRLAGELGLIPRERWSLTWIVDFPLFKEGEGRLESEHHPFTAPRDDDLELLDTTPLRVRAKCYDLVMNGVELASGSIRIHRRDLQERIFRLLGIDPEEAERRFGFFLRALEYGAPPHGGIAFGLDRWVMMMAGEDSIREVIAFPKTTTGSCPLTDAPSPVDHEQLKELGLRLEP</sequence>
<gene>
    <name evidence="7" type="primary">aspS</name>
    <name evidence="9" type="ORF">BIP78_0975</name>
</gene>
<dbReference type="EMBL" id="CP034928">
    <property type="protein sequence ID" value="QAA76741.1"/>
    <property type="molecule type" value="Genomic_DNA"/>
</dbReference>
<dbReference type="CDD" id="cd04317">
    <property type="entry name" value="EcAspRS_like_N"/>
    <property type="match status" value="1"/>
</dbReference>
<evidence type="ECO:0000313" key="10">
    <source>
        <dbReference type="Proteomes" id="UP000287233"/>
    </source>
</evidence>
<dbReference type="InterPro" id="IPR004365">
    <property type="entry name" value="NA-bd_OB_tRNA"/>
</dbReference>
<proteinExistence type="inferred from homology"/>
<evidence type="ECO:0000313" key="9">
    <source>
        <dbReference type="EMBL" id="QAA76741.1"/>
    </source>
</evidence>
<evidence type="ECO:0000256" key="1">
    <source>
        <dbReference type="ARBA" id="ARBA00006303"/>
    </source>
</evidence>
<dbReference type="PANTHER" id="PTHR22594:SF5">
    <property type="entry name" value="ASPARTATE--TRNA LIGASE, MITOCHONDRIAL"/>
    <property type="match status" value="1"/>
</dbReference>
<dbReference type="GO" id="GO:0003676">
    <property type="term" value="F:nucleic acid binding"/>
    <property type="evidence" value="ECO:0007669"/>
    <property type="project" value="InterPro"/>
</dbReference>